<dbReference type="Proteomes" id="UP001162483">
    <property type="component" value="Unassembled WGS sequence"/>
</dbReference>
<reference evidence="10" key="1">
    <citation type="submission" date="2023-05" db="EMBL/GenBank/DDBJ databases">
        <authorList>
            <person name="Stuckert A."/>
        </authorList>
    </citation>
    <scope>NUCLEOTIDE SEQUENCE</scope>
</reference>
<gene>
    <name evidence="10" type="ORF">SPARVUS_LOCUS5692064</name>
</gene>
<dbReference type="InterPro" id="IPR003846">
    <property type="entry name" value="SelO"/>
</dbReference>
<evidence type="ECO:0000256" key="2">
    <source>
        <dbReference type="ARBA" id="ARBA00009747"/>
    </source>
</evidence>
<comment type="similarity">
    <text evidence="2">Belongs to the SELO family.</text>
</comment>
<keyword evidence="6" id="KW-0547">Nucleotide-binding</keyword>
<evidence type="ECO:0000256" key="5">
    <source>
        <dbReference type="ARBA" id="ARBA00022723"/>
    </source>
</evidence>
<keyword evidence="11" id="KW-1185">Reference proteome</keyword>
<evidence type="ECO:0000256" key="9">
    <source>
        <dbReference type="ARBA" id="ARBA00031547"/>
    </source>
</evidence>
<dbReference type="PANTHER" id="PTHR12153">
    <property type="entry name" value="SELENOPROTEIN O"/>
    <property type="match status" value="1"/>
</dbReference>
<keyword evidence="4" id="KW-0548">Nucleotidyltransferase</keyword>
<keyword evidence="7" id="KW-0067">ATP-binding</keyword>
<dbReference type="Pfam" id="PF02696">
    <property type="entry name" value="SelO"/>
    <property type="match status" value="1"/>
</dbReference>
<comment type="cofactor">
    <cofactor evidence="1">
        <name>Mg(2+)</name>
        <dbReference type="ChEBI" id="CHEBI:18420"/>
    </cofactor>
</comment>
<accession>A0ABN9CTK3</accession>
<evidence type="ECO:0000256" key="6">
    <source>
        <dbReference type="ARBA" id="ARBA00022741"/>
    </source>
</evidence>
<dbReference type="EMBL" id="CATNWA010012251">
    <property type="protein sequence ID" value="CAI9563074.1"/>
    <property type="molecule type" value="Genomic_DNA"/>
</dbReference>
<evidence type="ECO:0000256" key="1">
    <source>
        <dbReference type="ARBA" id="ARBA00001946"/>
    </source>
</evidence>
<evidence type="ECO:0000256" key="8">
    <source>
        <dbReference type="ARBA" id="ARBA00022842"/>
    </source>
</evidence>
<evidence type="ECO:0000256" key="7">
    <source>
        <dbReference type="ARBA" id="ARBA00022840"/>
    </source>
</evidence>
<evidence type="ECO:0000256" key="4">
    <source>
        <dbReference type="ARBA" id="ARBA00022695"/>
    </source>
</evidence>
<keyword evidence="3" id="KW-0808">Transferase</keyword>
<comment type="caution">
    <text evidence="10">The sequence shown here is derived from an EMBL/GenBank/DDBJ whole genome shotgun (WGS) entry which is preliminary data.</text>
</comment>
<evidence type="ECO:0000313" key="11">
    <source>
        <dbReference type="Proteomes" id="UP001162483"/>
    </source>
</evidence>
<keyword evidence="5" id="KW-0479">Metal-binding</keyword>
<evidence type="ECO:0000313" key="10">
    <source>
        <dbReference type="EMBL" id="CAI9563074.1"/>
    </source>
</evidence>
<dbReference type="PANTHER" id="PTHR12153:SF18">
    <property type="entry name" value="SELENOPROTEIN O"/>
    <property type="match status" value="1"/>
</dbReference>
<name>A0ABN9CTK3_9NEOB</name>
<protein>
    <recommendedName>
        <fullName evidence="9">Selenoprotein O</fullName>
    </recommendedName>
</protein>
<evidence type="ECO:0000256" key="3">
    <source>
        <dbReference type="ARBA" id="ARBA00022679"/>
    </source>
</evidence>
<keyword evidence="8" id="KW-0460">Magnesium</keyword>
<organism evidence="10 11">
    <name type="scientific">Staurois parvus</name>
    <dbReference type="NCBI Taxonomy" id="386267"/>
    <lineage>
        <taxon>Eukaryota</taxon>
        <taxon>Metazoa</taxon>
        <taxon>Chordata</taxon>
        <taxon>Craniata</taxon>
        <taxon>Vertebrata</taxon>
        <taxon>Euteleostomi</taxon>
        <taxon>Amphibia</taxon>
        <taxon>Batrachia</taxon>
        <taxon>Anura</taxon>
        <taxon>Neobatrachia</taxon>
        <taxon>Ranoidea</taxon>
        <taxon>Ranidae</taxon>
        <taxon>Staurois</taxon>
    </lineage>
</organism>
<sequence length="202" mass="22734">MLNKWTESGMLLSIAVIYLWTLWRTCCLAWTAHPILSTKNIRPTFLQYALNSSDHCVKKVKVSSMNLWSVSVEDVLGELPVDLIKKNYLRKVKDCIFSYIYPTPFASEVQLVAFSEDVLDGLLDLDSSVANSVDFLQFVSGSKTVPGFVPLAHRYGGHQFGIWAGQLGDGRAHLIATYINRFGERWELQLKGSGKNTLFQGR</sequence>
<proteinExistence type="inferred from homology"/>